<dbReference type="EC" id="3.4.24.-" evidence="9"/>
<sequence>MRKLNVSVFLIALLSTFIFKACKDKNDDFVFLSIEEDVDLGAQVAAEIENDPEQFPVLDEAEYADAYTYLNGLLDEILNSGEVAYKEEFAWDIHIIEDDSTLNAFATPGGYIYVYTGLIKYLDQEDDLMGVLGHEVAHSDLRHTSKNLQVQYGLSFLISLISGNNSSDLTKIAGQIAGTATGLTFSRAYEKEADDKSVEYLAKTPYACNGAYSFFQKLIDEGNSGRLPAFLSTHPNPEDRVEDINVKADELGCDTNPLNPASYQDFKNMLPN</sequence>
<feature type="chain" id="PRO_5041329351" evidence="7">
    <location>
        <begin position="21"/>
        <end position="272"/>
    </location>
</feature>
<keyword evidence="5 6" id="KW-0482">Metalloprotease</keyword>
<evidence type="ECO:0000256" key="4">
    <source>
        <dbReference type="ARBA" id="ARBA00022833"/>
    </source>
</evidence>
<feature type="domain" description="Peptidase M48" evidence="8">
    <location>
        <begin position="74"/>
        <end position="245"/>
    </location>
</feature>
<comment type="similarity">
    <text evidence="6">Belongs to the peptidase M48 family.</text>
</comment>
<dbReference type="GO" id="GO:0004222">
    <property type="term" value="F:metalloendopeptidase activity"/>
    <property type="evidence" value="ECO:0007669"/>
    <property type="project" value="InterPro"/>
</dbReference>
<protein>
    <submittedName>
        <fullName evidence="9">M48 family metalloprotease</fullName>
        <ecNumber evidence="9">3.4.24.-</ecNumber>
    </submittedName>
</protein>
<dbReference type="PANTHER" id="PTHR22726:SF1">
    <property type="entry name" value="METALLOENDOPEPTIDASE OMA1, MITOCHONDRIAL"/>
    <property type="match status" value="1"/>
</dbReference>
<dbReference type="RefSeq" id="WP_322346421.1">
    <property type="nucleotide sequence ID" value="NZ_CP129968.2"/>
</dbReference>
<dbReference type="Gene3D" id="3.30.2010.10">
    <property type="entry name" value="Metalloproteases ('zincins'), catalytic domain"/>
    <property type="match status" value="1"/>
</dbReference>
<evidence type="ECO:0000256" key="2">
    <source>
        <dbReference type="ARBA" id="ARBA00022723"/>
    </source>
</evidence>
<evidence type="ECO:0000256" key="1">
    <source>
        <dbReference type="ARBA" id="ARBA00022670"/>
    </source>
</evidence>
<keyword evidence="4 6" id="KW-0862">Zinc</keyword>
<reference evidence="9" key="1">
    <citation type="submission" date="2023-08" db="EMBL/GenBank/DDBJ databases">
        <title>Comparative genomics and taxonomic characterization of three novel marine species of genus Marivirga.</title>
        <authorList>
            <person name="Muhammad N."/>
            <person name="Kim S.-G."/>
        </authorList>
    </citation>
    <scope>NUCLEOTIDE SEQUENCE</scope>
    <source>
        <strain evidence="9">BKB1-2</strain>
    </source>
</reference>
<dbReference type="GO" id="GO:0046872">
    <property type="term" value="F:metal ion binding"/>
    <property type="evidence" value="ECO:0007669"/>
    <property type="project" value="UniProtKB-KW"/>
</dbReference>
<evidence type="ECO:0000256" key="3">
    <source>
        <dbReference type="ARBA" id="ARBA00022801"/>
    </source>
</evidence>
<comment type="cofactor">
    <cofactor evidence="6">
        <name>Zn(2+)</name>
        <dbReference type="ChEBI" id="CHEBI:29105"/>
    </cofactor>
    <text evidence="6">Binds 1 zinc ion per subunit.</text>
</comment>
<dbReference type="AlphaFoldDB" id="A0AA49GCM5"/>
<proteinExistence type="inferred from homology"/>
<dbReference type="EMBL" id="CP129968">
    <property type="protein sequence ID" value="WKK80130.2"/>
    <property type="molecule type" value="Genomic_DNA"/>
</dbReference>
<dbReference type="InterPro" id="IPR051156">
    <property type="entry name" value="Mito/Outer_Membr_Metalloprot"/>
</dbReference>
<keyword evidence="2" id="KW-0479">Metal-binding</keyword>
<keyword evidence="7" id="KW-0732">Signal</keyword>
<dbReference type="GO" id="GO:0016020">
    <property type="term" value="C:membrane"/>
    <property type="evidence" value="ECO:0007669"/>
    <property type="project" value="TreeGrafter"/>
</dbReference>
<evidence type="ECO:0000313" key="9">
    <source>
        <dbReference type="EMBL" id="WKK80130.2"/>
    </source>
</evidence>
<dbReference type="GO" id="GO:0051603">
    <property type="term" value="P:proteolysis involved in protein catabolic process"/>
    <property type="evidence" value="ECO:0007669"/>
    <property type="project" value="TreeGrafter"/>
</dbReference>
<evidence type="ECO:0000256" key="6">
    <source>
        <dbReference type="RuleBase" id="RU003983"/>
    </source>
</evidence>
<dbReference type="PANTHER" id="PTHR22726">
    <property type="entry name" value="METALLOENDOPEPTIDASE OMA1"/>
    <property type="match status" value="1"/>
</dbReference>
<dbReference type="InterPro" id="IPR001915">
    <property type="entry name" value="Peptidase_M48"/>
</dbReference>
<organism evidence="9">
    <name type="scientific">Marivirga arenosa</name>
    <dbReference type="NCBI Taxonomy" id="3059076"/>
    <lineage>
        <taxon>Bacteria</taxon>
        <taxon>Pseudomonadati</taxon>
        <taxon>Bacteroidota</taxon>
        <taxon>Cytophagia</taxon>
        <taxon>Cytophagales</taxon>
        <taxon>Marivirgaceae</taxon>
        <taxon>Marivirga</taxon>
    </lineage>
</organism>
<evidence type="ECO:0000256" key="5">
    <source>
        <dbReference type="ARBA" id="ARBA00023049"/>
    </source>
</evidence>
<evidence type="ECO:0000256" key="7">
    <source>
        <dbReference type="SAM" id="SignalP"/>
    </source>
</evidence>
<dbReference type="KEGG" id="marp:QYS47_23460"/>
<evidence type="ECO:0000259" key="8">
    <source>
        <dbReference type="Pfam" id="PF01435"/>
    </source>
</evidence>
<accession>A0AA49GCM5</accession>
<name>A0AA49GCM5_9BACT</name>
<dbReference type="Pfam" id="PF01435">
    <property type="entry name" value="Peptidase_M48"/>
    <property type="match status" value="1"/>
</dbReference>
<gene>
    <name evidence="9" type="ORF">QYS47_23460</name>
</gene>
<feature type="signal peptide" evidence="7">
    <location>
        <begin position="1"/>
        <end position="20"/>
    </location>
</feature>
<keyword evidence="1 6" id="KW-0645">Protease</keyword>
<dbReference type="Proteomes" id="UP001232019">
    <property type="component" value="Chromosome"/>
</dbReference>
<keyword evidence="3 6" id="KW-0378">Hydrolase</keyword>